<accession>S8A9E6</accession>
<sequence length="296" mass="32606">MSITHSTLDDNHRLEEGMNLTSPIEGASGSVFLIPEILEQIFIFIPVANLSVDCRAVCRLWRDTIDSSPVLKYYLRTGFHRPLWTTSTADFNANDPPELTPAAISYLQALWSKLVIMDAQRPSSIKGIHTTGGSSLMFLTTPAEVRKLRQIYQSIAVHLKHVLLFVPPPRKHQCQATLLIDSKMYLISHAGDESGYTEPIEVREPFSASTSHGAPNLVTHIAYDMCCTLLCGGLKRSKSGTYELCFYFSRFASEDGSMGGGVESEVETDDTDGSAYFLGLGPTEGSGVSLRPFLMF</sequence>
<comment type="caution">
    <text evidence="1">The sequence shown here is derived from an EMBL/GenBank/DDBJ whole genome shotgun (WGS) entry which is preliminary data.</text>
</comment>
<organism evidence="1 2">
    <name type="scientific">Dactylellina haptotyla (strain CBS 200.50)</name>
    <name type="common">Nematode-trapping fungus</name>
    <name type="synonym">Monacrosporium haptotylum</name>
    <dbReference type="NCBI Taxonomy" id="1284197"/>
    <lineage>
        <taxon>Eukaryota</taxon>
        <taxon>Fungi</taxon>
        <taxon>Dikarya</taxon>
        <taxon>Ascomycota</taxon>
        <taxon>Pezizomycotina</taxon>
        <taxon>Orbiliomycetes</taxon>
        <taxon>Orbiliales</taxon>
        <taxon>Orbiliaceae</taxon>
        <taxon>Dactylellina</taxon>
    </lineage>
</organism>
<dbReference type="HOGENOM" id="CLU_940157_0_0_1"/>
<reference evidence="1 2" key="1">
    <citation type="journal article" date="2013" name="PLoS Genet.">
        <title>Genomic mechanisms accounting for the adaptation to parasitism in nematode-trapping fungi.</title>
        <authorList>
            <person name="Meerupati T."/>
            <person name="Andersson K.M."/>
            <person name="Friman E."/>
            <person name="Kumar D."/>
            <person name="Tunlid A."/>
            <person name="Ahren D."/>
        </authorList>
    </citation>
    <scope>NUCLEOTIDE SEQUENCE [LARGE SCALE GENOMIC DNA]</scope>
    <source>
        <strain evidence="1 2">CBS 200.50</strain>
    </source>
</reference>
<name>S8A9E6_DACHA</name>
<dbReference type="Proteomes" id="UP000015100">
    <property type="component" value="Unassembled WGS sequence"/>
</dbReference>
<dbReference type="AlphaFoldDB" id="S8A9E6"/>
<proteinExistence type="predicted"/>
<protein>
    <submittedName>
        <fullName evidence="1">Uncharacterized protein</fullName>
    </submittedName>
</protein>
<keyword evidence="2" id="KW-1185">Reference proteome</keyword>
<dbReference type="OrthoDB" id="3800738at2759"/>
<dbReference type="Gene3D" id="1.20.1280.50">
    <property type="match status" value="1"/>
</dbReference>
<evidence type="ECO:0000313" key="1">
    <source>
        <dbReference type="EMBL" id="EPS39494.1"/>
    </source>
</evidence>
<evidence type="ECO:0000313" key="2">
    <source>
        <dbReference type="Proteomes" id="UP000015100"/>
    </source>
</evidence>
<reference evidence="2" key="2">
    <citation type="submission" date="2013-04" db="EMBL/GenBank/DDBJ databases">
        <title>Genomic mechanisms accounting for the adaptation to parasitism in nematode-trapping fungi.</title>
        <authorList>
            <person name="Ahren D.G."/>
        </authorList>
    </citation>
    <scope>NUCLEOTIDE SEQUENCE [LARGE SCALE GENOMIC DNA]</scope>
    <source>
        <strain evidence="2">CBS 200.50</strain>
    </source>
</reference>
<gene>
    <name evidence="1" type="ORF">H072_6728</name>
</gene>
<dbReference type="InterPro" id="IPR036047">
    <property type="entry name" value="F-box-like_dom_sf"/>
</dbReference>
<dbReference type="EMBL" id="AQGS01000467">
    <property type="protein sequence ID" value="EPS39494.1"/>
    <property type="molecule type" value="Genomic_DNA"/>
</dbReference>
<dbReference type="SUPFAM" id="SSF81383">
    <property type="entry name" value="F-box domain"/>
    <property type="match status" value="1"/>
</dbReference>